<evidence type="ECO:0000256" key="3">
    <source>
        <dbReference type="ARBA" id="ARBA00022552"/>
    </source>
</evidence>
<feature type="binding site" evidence="6">
    <location>
        <position position="33"/>
    </location>
    <ligand>
        <name>S-adenosyl-L-methionine</name>
        <dbReference type="ChEBI" id="CHEBI:59789"/>
    </ligand>
</feature>
<name>A0AAW1R003_9CHLO</name>
<evidence type="ECO:0000256" key="7">
    <source>
        <dbReference type="SAM" id="MobiDB-lite"/>
    </source>
</evidence>
<comment type="similarity">
    <text evidence="6">Belongs to the TDD superfamily. TSR3 family.</text>
</comment>
<dbReference type="PANTHER" id="PTHR20426">
    <property type="entry name" value="RIBOSOME BIOGENESIS PROTEIN TSR3 HOMOLOG"/>
    <property type="match status" value="1"/>
</dbReference>
<dbReference type="HAMAP" id="MF_01116">
    <property type="entry name" value="TSR3"/>
    <property type="match status" value="1"/>
</dbReference>
<keyword evidence="5 6" id="KW-0949">S-adenosyl-L-methionine</keyword>
<dbReference type="Pfam" id="PF04034">
    <property type="entry name" value="Ribo_biogen_C"/>
    <property type="match status" value="1"/>
</dbReference>
<protein>
    <recommendedName>
        <fullName evidence="6">18S rRNA aminocarboxypropyltransferase</fullName>
        <ecNumber evidence="6">2.5.1.157</ecNumber>
    </recommendedName>
</protein>
<dbReference type="GO" id="GO:0030490">
    <property type="term" value="P:maturation of SSU-rRNA"/>
    <property type="evidence" value="ECO:0007669"/>
    <property type="project" value="TreeGrafter"/>
</dbReference>
<keyword evidence="10" id="KW-1185">Reference proteome</keyword>
<dbReference type="InterPro" id="IPR022968">
    <property type="entry name" value="Tsr3-like"/>
</dbReference>
<dbReference type="EMBL" id="JALJOU010000062">
    <property type="protein sequence ID" value="KAK9826839.1"/>
    <property type="molecule type" value="Genomic_DNA"/>
</dbReference>
<comment type="caution">
    <text evidence="9">The sequence shown here is derived from an EMBL/GenBank/DDBJ whole genome shotgun (WGS) entry which is preliminary data.</text>
</comment>
<dbReference type="EC" id="2.5.1.157" evidence="6"/>
<feature type="region of interest" description="Disordered" evidence="7">
    <location>
        <begin position="155"/>
        <end position="258"/>
    </location>
</feature>
<keyword evidence="2 6" id="KW-0690">Ribosome biogenesis</keyword>
<dbReference type="PANTHER" id="PTHR20426:SF0">
    <property type="entry name" value="18S RRNA AMINOCARBOXYPROPYLTRANSFERASE"/>
    <property type="match status" value="1"/>
</dbReference>
<evidence type="ECO:0000313" key="9">
    <source>
        <dbReference type="EMBL" id="KAK9826839.1"/>
    </source>
</evidence>
<dbReference type="GO" id="GO:0106388">
    <property type="term" value="F:rRNA small subunit aminocarboxypropyltransferase activity"/>
    <property type="evidence" value="ECO:0007669"/>
    <property type="project" value="UniProtKB-EC"/>
</dbReference>
<feature type="binding site" evidence="6">
    <location>
        <position position="73"/>
    </location>
    <ligand>
        <name>S-adenosyl-L-methionine</name>
        <dbReference type="ChEBI" id="CHEBI:59789"/>
    </ligand>
</feature>
<evidence type="ECO:0000259" key="8">
    <source>
        <dbReference type="Pfam" id="PF04034"/>
    </source>
</evidence>
<evidence type="ECO:0000313" key="10">
    <source>
        <dbReference type="Proteomes" id="UP001445335"/>
    </source>
</evidence>
<keyword evidence="1" id="KW-0963">Cytoplasm</keyword>
<evidence type="ECO:0000256" key="1">
    <source>
        <dbReference type="ARBA" id="ARBA00022490"/>
    </source>
</evidence>
<proteinExistence type="inferred from homology"/>
<sequence>MDGDSDEEEAASVLLDVRLVMWDLGQCDKRRCTGTRLDRALVCARGLAVVDCSWNRLDDVPFGRIKGAAPRLLPWLLAANPTNYGRPCKLSCAEAFAAALFICGRADAAVAVMSRFKWGHSFLSANEELLARYAACPTSAEVIIVQAAYLAELQAPPRPTPGRGDDYMAAMDLPPSESESGSDAEAPGTSHNPNRPSRPAESLSTSSDSESDSDEALAPASKSEERRSGEAEAARAVSAAERGDQLARVELSSGLRKH</sequence>
<dbReference type="InterPro" id="IPR007177">
    <property type="entry name" value="Tsr3_C"/>
</dbReference>
<keyword evidence="3 6" id="KW-0698">rRNA processing</keyword>
<dbReference type="GO" id="GO:0000455">
    <property type="term" value="P:enzyme-directed rRNA pseudouridine synthesis"/>
    <property type="evidence" value="ECO:0007669"/>
    <property type="project" value="UniProtKB-UniRule"/>
</dbReference>
<evidence type="ECO:0000256" key="2">
    <source>
        <dbReference type="ARBA" id="ARBA00022517"/>
    </source>
</evidence>
<feature type="compositionally biased region" description="Basic and acidic residues" evidence="7">
    <location>
        <begin position="222"/>
        <end position="233"/>
    </location>
</feature>
<reference evidence="9 10" key="1">
    <citation type="journal article" date="2024" name="Nat. Commun.">
        <title>Phylogenomics reveals the evolutionary origins of lichenization in chlorophyte algae.</title>
        <authorList>
            <person name="Puginier C."/>
            <person name="Libourel C."/>
            <person name="Otte J."/>
            <person name="Skaloud P."/>
            <person name="Haon M."/>
            <person name="Grisel S."/>
            <person name="Petersen M."/>
            <person name="Berrin J.G."/>
            <person name="Delaux P.M."/>
            <person name="Dal Grande F."/>
            <person name="Keller J."/>
        </authorList>
    </citation>
    <scope>NUCLEOTIDE SEQUENCE [LARGE SCALE GENOMIC DNA]</scope>
    <source>
        <strain evidence="9 10">SAG 245.80</strain>
    </source>
</reference>
<comment type="function">
    <text evidence="6">Aminocarboxypropyltransferase that catalyzes the aminocarboxypropyl transfer on pseudouridine in 18S rRNA. It constitutes the last step in biosynthesis of the hypermodified N1-methyl-N3-(3-amino-3-carboxypropyl) pseudouridine (m1acp3-Psi).</text>
</comment>
<comment type="caution">
    <text evidence="6">Lacks conserved residue(s) required for the propagation of feature annotation.</text>
</comment>
<dbReference type="AlphaFoldDB" id="A0AAW1R003"/>
<organism evidence="9 10">
    <name type="scientific">Elliptochloris bilobata</name>
    <dbReference type="NCBI Taxonomy" id="381761"/>
    <lineage>
        <taxon>Eukaryota</taxon>
        <taxon>Viridiplantae</taxon>
        <taxon>Chlorophyta</taxon>
        <taxon>core chlorophytes</taxon>
        <taxon>Trebouxiophyceae</taxon>
        <taxon>Trebouxiophyceae incertae sedis</taxon>
        <taxon>Elliptochloris clade</taxon>
        <taxon>Elliptochloris</taxon>
    </lineage>
</organism>
<gene>
    <name evidence="9" type="ORF">WJX81_006440</name>
</gene>
<evidence type="ECO:0000256" key="5">
    <source>
        <dbReference type="ARBA" id="ARBA00022691"/>
    </source>
</evidence>
<dbReference type="GO" id="GO:1904047">
    <property type="term" value="F:S-adenosyl-L-methionine binding"/>
    <property type="evidence" value="ECO:0007669"/>
    <property type="project" value="UniProtKB-UniRule"/>
</dbReference>
<feature type="domain" description="16S/18S rRNA aminocarboxypropyltransferase Tsr3 C-terminal" evidence="8">
    <location>
        <begin position="37"/>
        <end position="150"/>
    </location>
</feature>
<feature type="binding site" evidence="6">
    <location>
        <position position="50"/>
    </location>
    <ligand>
        <name>S-adenosyl-L-methionine</name>
        <dbReference type="ChEBI" id="CHEBI:59789"/>
    </ligand>
</feature>
<accession>A0AAW1R003</accession>
<comment type="catalytic activity">
    <reaction evidence="6">
        <text>an N(1)-methylpseudouridine in rRNA + S-adenosyl-L-methionine = N(1)-methyl-N(3)-[(3S)-3-amino-3-carboxypropyl]pseudouridine in rRNA + S-methyl-5'-thioadenosine + H(+)</text>
        <dbReference type="Rhea" id="RHEA:63296"/>
        <dbReference type="Rhea" id="RHEA-COMP:11634"/>
        <dbReference type="Rhea" id="RHEA-COMP:16310"/>
        <dbReference type="ChEBI" id="CHEBI:15378"/>
        <dbReference type="ChEBI" id="CHEBI:17509"/>
        <dbReference type="ChEBI" id="CHEBI:59789"/>
        <dbReference type="ChEBI" id="CHEBI:74890"/>
        <dbReference type="ChEBI" id="CHEBI:146234"/>
        <dbReference type="EC" id="2.5.1.157"/>
    </reaction>
</comment>
<keyword evidence="4 6" id="KW-0808">Transferase</keyword>
<evidence type="ECO:0000256" key="4">
    <source>
        <dbReference type="ARBA" id="ARBA00022679"/>
    </source>
</evidence>
<feature type="compositionally biased region" description="Low complexity" evidence="7">
    <location>
        <begin position="199"/>
        <end position="208"/>
    </location>
</feature>
<evidence type="ECO:0000256" key="6">
    <source>
        <dbReference type="HAMAP-Rule" id="MF_03146"/>
    </source>
</evidence>
<dbReference type="Proteomes" id="UP001445335">
    <property type="component" value="Unassembled WGS sequence"/>
</dbReference>